<dbReference type="EC" id="5.4.2.8" evidence="11"/>
<protein>
    <submittedName>
        <fullName evidence="11">Phosphomannomutase</fullName>
        <ecNumber evidence="11">5.4.2.8</ecNumber>
    </submittedName>
</protein>
<dbReference type="Gene3D" id="3.40.120.10">
    <property type="entry name" value="Alpha-D-Glucose-1,6-Bisphosphate, subunit A, domain 3"/>
    <property type="match status" value="3"/>
</dbReference>
<dbReference type="GO" id="GO:0000287">
    <property type="term" value="F:magnesium ion binding"/>
    <property type="evidence" value="ECO:0007669"/>
    <property type="project" value="InterPro"/>
</dbReference>
<dbReference type="InterPro" id="IPR016055">
    <property type="entry name" value="A-D-PHexomutase_a/b/a-I/II/III"/>
</dbReference>
<dbReference type="SUPFAM" id="SSF55957">
    <property type="entry name" value="Phosphoglucomutase, C-terminal domain"/>
    <property type="match status" value="1"/>
</dbReference>
<evidence type="ECO:0000259" key="9">
    <source>
        <dbReference type="Pfam" id="PF02879"/>
    </source>
</evidence>
<dbReference type="PANTHER" id="PTHR42946:SF1">
    <property type="entry name" value="PHOSPHOGLUCOMUTASE (ALPHA-D-GLUCOSE-1,6-BISPHOSPHATE-DEPENDENT)"/>
    <property type="match status" value="1"/>
</dbReference>
<evidence type="ECO:0000256" key="2">
    <source>
        <dbReference type="ARBA" id="ARBA00010231"/>
    </source>
</evidence>
<keyword evidence="3" id="KW-0597">Phosphoprotein</keyword>
<dbReference type="InterPro" id="IPR005846">
    <property type="entry name" value="A-D-PHexomutase_a/b/a-III"/>
</dbReference>
<evidence type="ECO:0000256" key="3">
    <source>
        <dbReference type="ARBA" id="ARBA00022553"/>
    </source>
</evidence>
<dbReference type="CDD" id="cd03088">
    <property type="entry name" value="ManB"/>
    <property type="match status" value="1"/>
</dbReference>
<dbReference type="InterPro" id="IPR050060">
    <property type="entry name" value="Phosphoglucosamine_mutase"/>
</dbReference>
<evidence type="ECO:0000259" key="8">
    <source>
        <dbReference type="Pfam" id="PF02878"/>
    </source>
</evidence>
<keyword evidence="6 11" id="KW-0413">Isomerase</keyword>
<reference evidence="11" key="1">
    <citation type="submission" date="2018-06" db="EMBL/GenBank/DDBJ databases">
        <authorList>
            <person name="Zhirakovskaya E."/>
        </authorList>
    </citation>
    <scope>NUCLEOTIDE SEQUENCE</scope>
</reference>
<dbReference type="EMBL" id="UOFN01000054">
    <property type="protein sequence ID" value="VAW76045.1"/>
    <property type="molecule type" value="Genomic_DNA"/>
</dbReference>
<keyword evidence="5" id="KW-0460">Magnesium</keyword>
<name>A0A3B0Y5J6_9ZZZZ</name>
<gene>
    <name evidence="11" type="ORF">MNBD_GAMMA15-2106</name>
</gene>
<organism evidence="11">
    <name type="scientific">hydrothermal vent metagenome</name>
    <dbReference type="NCBI Taxonomy" id="652676"/>
    <lineage>
        <taxon>unclassified sequences</taxon>
        <taxon>metagenomes</taxon>
        <taxon>ecological metagenomes</taxon>
    </lineage>
</organism>
<sequence>MKTWLISELMERSGVAFGTSGARGTVEAMTSTVCYAYTRAFIQAMEADNALTQGRDILLAGDLRDSTPRILVAVAKAVEDAGYKAVYTGQLPTPAVVFHAMQHNNASIMVTGSHIPDDRNGIKFNRPDGEILKRDEARIRECRVEVPDDLPDFTGDELPAIDPAATDAYLERYLGFFDRTALAGMRVGLYEHSGVARDLLYTLLTGLGAEVTRLARSEQFIPVDTEAIREEDVRLAREWIVDSGFDAIVSTDGDADRPLIADEQGNWLRGDIVGILCASYLGIDIVVTPVSSNSAVENYGLFEKVCRTRIGSPYVIEQMNDELANGKVAGYEANGGFLLASAVMLDGSMLAPLPTRDAVLPILTILAAAHGQGCPVSALLTDLPPRFTASGRLKDFPSEMARAKIAVLADSLDTIERQFGGLCGKVREIDQTDGLRIHFINGEIIHLRPSGNAPELRCYNEAATSERATALNASCLASLAAWR</sequence>
<dbReference type="SUPFAM" id="SSF53738">
    <property type="entry name" value="Phosphoglucomutase, first 3 domains"/>
    <property type="match status" value="3"/>
</dbReference>
<dbReference type="Pfam" id="PF02878">
    <property type="entry name" value="PGM_PMM_I"/>
    <property type="match status" value="1"/>
</dbReference>
<evidence type="ECO:0000256" key="6">
    <source>
        <dbReference type="ARBA" id="ARBA00023235"/>
    </source>
</evidence>
<dbReference type="PANTHER" id="PTHR42946">
    <property type="entry name" value="PHOSPHOHEXOSE MUTASE"/>
    <property type="match status" value="1"/>
</dbReference>
<dbReference type="InterPro" id="IPR036900">
    <property type="entry name" value="A-D-PHexomutase_C_sf"/>
</dbReference>
<evidence type="ECO:0000259" key="7">
    <source>
        <dbReference type="Pfam" id="PF00408"/>
    </source>
</evidence>
<dbReference type="GO" id="GO:0004615">
    <property type="term" value="F:phosphomannomutase activity"/>
    <property type="evidence" value="ECO:0007669"/>
    <property type="project" value="UniProtKB-EC"/>
</dbReference>
<feature type="domain" description="Alpha-D-phosphohexomutase alpha/beta/alpha" evidence="10">
    <location>
        <begin position="270"/>
        <end position="387"/>
    </location>
</feature>
<keyword evidence="4" id="KW-0479">Metal-binding</keyword>
<evidence type="ECO:0000256" key="1">
    <source>
        <dbReference type="ARBA" id="ARBA00001946"/>
    </source>
</evidence>
<dbReference type="InterPro" id="IPR005844">
    <property type="entry name" value="A-D-PHexomutase_a/b/a-I"/>
</dbReference>
<dbReference type="Pfam" id="PF00408">
    <property type="entry name" value="PGM_PMM_IV"/>
    <property type="match status" value="1"/>
</dbReference>
<feature type="domain" description="Alpha-D-phosphohexomutase alpha/beta/alpha" evidence="8">
    <location>
        <begin position="16"/>
        <end position="140"/>
    </location>
</feature>
<evidence type="ECO:0000256" key="4">
    <source>
        <dbReference type="ARBA" id="ARBA00022723"/>
    </source>
</evidence>
<evidence type="ECO:0000313" key="11">
    <source>
        <dbReference type="EMBL" id="VAW76045.1"/>
    </source>
</evidence>
<dbReference type="GO" id="GO:0005975">
    <property type="term" value="P:carbohydrate metabolic process"/>
    <property type="evidence" value="ECO:0007669"/>
    <property type="project" value="InterPro"/>
</dbReference>
<dbReference type="Pfam" id="PF02879">
    <property type="entry name" value="PGM_PMM_II"/>
    <property type="match status" value="1"/>
</dbReference>
<dbReference type="InterPro" id="IPR005843">
    <property type="entry name" value="A-D-PHexomutase_C"/>
</dbReference>
<feature type="domain" description="Alpha-D-phosphohexomutase C-terminal" evidence="7">
    <location>
        <begin position="425"/>
        <end position="472"/>
    </location>
</feature>
<dbReference type="Gene3D" id="3.30.310.50">
    <property type="entry name" value="Alpha-D-phosphohexomutase, C-terminal domain"/>
    <property type="match status" value="1"/>
</dbReference>
<proteinExistence type="inferred from homology"/>
<feature type="domain" description="Alpha-D-phosphohexomutase alpha/beta/alpha" evidence="9">
    <location>
        <begin position="167"/>
        <end position="265"/>
    </location>
</feature>
<comment type="similarity">
    <text evidence="2">Belongs to the phosphohexose mutase family.</text>
</comment>
<dbReference type="PROSITE" id="PS00710">
    <property type="entry name" value="PGM_PMM"/>
    <property type="match status" value="1"/>
</dbReference>
<comment type="cofactor">
    <cofactor evidence="1">
        <name>Mg(2+)</name>
        <dbReference type="ChEBI" id="CHEBI:18420"/>
    </cofactor>
</comment>
<evidence type="ECO:0000259" key="10">
    <source>
        <dbReference type="Pfam" id="PF02880"/>
    </source>
</evidence>
<dbReference type="InterPro" id="IPR016066">
    <property type="entry name" value="A-D-PHexomutase_CS"/>
</dbReference>
<evidence type="ECO:0000256" key="5">
    <source>
        <dbReference type="ARBA" id="ARBA00022842"/>
    </source>
</evidence>
<accession>A0A3B0Y5J6</accession>
<dbReference type="Pfam" id="PF02880">
    <property type="entry name" value="PGM_PMM_III"/>
    <property type="match status" value="1"/>
</dbReference>
<dbReference type="AlphaFoldDB" id="A0A3B0Y5J6"/>
<dbReference type="InterPro" id="IPR005845">
    <property type="entry name" value="A-D-PHexomutase_a/b/a-II"/>
</dbReference>